<feature type="compositionally biased region" description="Polar residues" evidence="4">
    <location>
        <begin position="1"/>
        <end position="19"/>
    </location>
</feature>
<dbReference type="EMBL" id="CAICTM010002320">
    <property type="protein sequence ID" value="CAB9528794.1"/>
    <property type="molecule type" value="Genomic_DNA"/>
</dbReference>
<feature type="region of interest" description="Disordered" evidence="4">
    <location>
        <begin position="1"/>
        <end position="26"/>
    </location>
</feature>
<evidence type="ECO:0000256" key="3">
    <source>
        <dbReference type="RuleBase" id="RU003560"/>
    </source>
</evidence>
<dbReference type="OrthoDB" id="268518at2759"/>
<dbReference type="PANTHER" id="PTHR43094:SF1">
    <property type="entry name" value="AMINOTRANSFERASE CLASS-III"/>
    <property type="match status" value="1"/>
</dbReference>
<protein>
    <submittedName>
        <fullName evidence="5">Ornithine aminotransferase 2</fullName>
    </submittedName>
</protein>
<dbReference type="InterPro" id="IPR015424">
    <property type="entry name" value="PyrdxlP-dep_Trfase"/>
</dbReference>
<comment type="similarity">
    <text evidence="1 3">Belongs to the class-III pyridoxal-phosphate-dependent aminotransferase family.</text>
</comment>
<evidence type="ECO:0000256" key="4">
    <source>
        <dbReference type="SAM" id="MobiDB-lite"/>
    </source>
</evidence>
<evidence type="ECO:0000256" key="1">
    <source>
        <dbReference type="ARBA" id="ARBA00008954"/>
    </source>
</evidence>
<dbReference type="InterPro" id="IPR015422">
    <property type="entry name" value="PyrdxlP-dep_Trfase_small"/>
</dbReference>
<keyword evidence="6" id="KW-1185">Reference proteome</keyword>
<dbReference type="InterPro" id="IPR049704">
    <property type="entry name" value="Aminotrans_3_PPA_site"/>
</dbReference>
<dbReference type="Gene3D" id="3.40.640.10">
    <property type="entry name" value="Type I PLP-dependent aspartate aminotransferase-like (Major domain)"/>
    <property type="match status" value="1"/>
</dbReference>
<organism evidence="5 6">
    <name type="scientific">Seminavis robusta</name>
    <dbReference type="NCBI Taxonomy" id="568900"/>
    <lineage>
        <taxon>Eukaryota</taxon>
        <taxon>Sar</taxon>
        <taxon>Stramenopiles</taxon>
        <taxon>Ochrophyta</taxon>
        <taxon>Bacillariophyta</taxon>
        <taxon>Bacillariophyceae</taxon>
        <taxon>Bacillariophycidae</taxon>
        <taxon>Naviculales</taxon>
        <taxon>Naviculaceae</taxon>
        <taxon>Seminavis</taxon>
    </lineage>
</organism>
<evidence type="ECO:0000313" key="5">
    <source>
        <dbReference type="EMBL" id="CAB9528794.1"/>
    </source>
</evidence>
<evidence type="ECO:0000313" key="6">
    <source>
        <dbReference type="Proteomes" id="UP001153069"/>
    </source>
</evidence>
<dbReference type="PANTHER" id="PTHR43094">
    <property type="entry name" value="AMINOTRANSFERASE"/>
    <property type="match status" value="1"/>
</dbReference>
<accession>A0A9N8F1A5</accession>
<comment type="caution">
    <text evidence="5">The sequence shown here is derived from an EMBL/GenBank/DDBJ whole genome shotgun (WGS) entry which is preliminary data.</text>
</comment>
<dbReference type="Gene3D" id="3.90.1150.10">
    <property type="entry name" value="Aspartate Aminotransferase, domain 1"/>
    <property type="match status" value="1"/>
</dbReference>
<keyword evidence="5" id="KW-0032">Aminotransferase</keyword>
<dbReference type="Proteomes" id="UP001153069">
    <property type="component" value="Unassembled WGS sequence"/>
</dbReference>
<reference evidence="5" key="1">
    <citation type="submission" date="2020-06" db="EMBL/GenBank/DDBJ databases">
        <authorList>
            <consortium name="Plant Systems Biology data submission"/>
        </authorList>
    </citation>
    <scope>NUCLEOTIDE SEQUENCE</scope>
    <source>
        <strain evidence="5">D6</strain>
    </source>
</reference>
<keyword evidence="5" id="KW-0808">Transferase</keyword>
<sequence length="498" mass="53826">MATQIAKQSNTMKQATASHHPNYAGRYPAGSTLPITISKNGNKHIRQLPTGGTQEVLSVGLACSECFSGPRLANLLKAGFEYEQKVMEQLMAGEFANPLSTHTSAGVSPELDGFLEAMAHHLPWSEETHEGFSNNDWCCSLQLEGASAVWAAVDMLLQEQMLSSGNKSRKKVAVGATSYHGPPSTSFGAKSPLWTKTHQLAYPVPTPQSCDEEALIDQFDAFLDNHGHQVGVILMEPQWGSSQAGLPWPKSLLKTYIQKAQARGIRVLCDEIMCGMGRHGNGSLFVSKDWDLNPDAITFGKAIGGGVYPIAGAIVKRGKSVLQANKCSAMQSHTYAGSSVRALMTATAVLNEVPQWFGTIAEKGKEMRNIFDRLAKRSDGLLFGHGQGLMWGCLWGAAGQNADPKYRAQSVQVFKKHCNTLGVLPYFVPNGGFMVTPLLDVEVDMLHEMADKLEQALVLTMNETKWHGLSASKADEISHIVPSFKESVAVTAAPSRGA</sequence>
<dbReference type="AlphaFoldDB" id="A0A9N8F1A5"/>
<evidence type="ECO:0000256" key="2">
    <source>
        <dbReference type="ARBA" id="ARBA00022898"/>
    </source>
</evidence>
<proteinExistence type="inferred from homology"/>
<dbReference type="SUPFAM" id="SSF53383">
    <property type="entry name" value="PLP-dependent transferases"/>
    <property type="match status" value="1"/>
</dbReference>
<dbReference type="Pfam" id="PF00202">
    <property type="entry name" value="Aminotran_3"/>
    <property type="match status" value="1"/>
</dbReference>
<dbReference type="GO" id="GO:0030170">
    <property type="term" value="F:pyridoxal phosphate binding"/>
    <property type="evidence" value="ECO:0007669"/>
    <property type="project" value="InterPro"/>
</dbReference>
<dbReference type="InterPro" id="IPR005814">
    <property type="entry name" value="Aminotrans_3"/>
</dbReference>
<gene>
    <name evidence="5" type="ORF">SEMRO_2322_G323280.1</name>
</gene>
<dbReference type="GO" id="GO:0008483">
    <property type="term" value="F:transaminase activity"/>
    <property type="evidence" value="ECO:0007669"/>
    <property type="project" value="UniProtKB-KW"/>
</dbReference>
<dbReference type="InterPro" id="IPR015421">
    <property type="entry name" value="PyrdxlP-dep_Trfase_major"/>
</dbReference>
<dbReference type="PROSITE" id="PS00600">
    <property type="entry name" value="AA_TRANSFER_CLASS_3"/>
    <property type="match status" value="1"/>
</dbReference>
<name>A0A9N8F1A5_9STRA</name>
<keyword evidence="2 3" id="KW-0663">Pyridoxal phosphate</keyword>